<sequence length="102" mass="12049">MYSDGFDDWMRNHIRMMNEMMRMQNAQIQALQQLISSSSSYRKTPTYHYSSSSAQIRPTEIRYQNPKTVDGEARSPRGTFFDHLFFLFVLLPDSGNRHHNND</sequence>
<evidence type="ECO:0000313" key="1">
    <source>
        <dbReference type="EMBL" id="EFO83886.1"/>
    </source>
</evidence>
<dbReference type="AlphaFoldDB" id="E3N1S6"/>
<proteinExistence type="predicted"/>
<dbReference type="Proteomes" id="UP000008281">
    <property type="component" value="Unassembled WGS sequence"/>
</dbReference>
<protein>
    <submittedName>
        <fullName evidence="1">Uncharacterized protein</fullName>
    </submittedName>
</protein>
<reference evidence="1" key="1">
    <citation type="submission" date="2007-07" db="EMBL/GenBank/DDBJ databases">
        <title>PCAP assembly of the Caenorhabditis remanei genome.</title>
        <authorList>
            <consortium name="The Caenorhabditis remanei Sequencing Consortium"/>
            <person name="Wilson R.K."/>
        </authorList>
    </citation>
    <scope>NUCLEOTIDE SEQUENCE [LARGE SCALE GENOMIC DNA]</scope>
    <source>
        <strain evidence="1">PB4641</strain>
    </source>
</reference>
<name>E3N1S6_CAERE</name>
<dbReference type="HOGENOM" id="CLU_2280044_0_0_1"/>
<accession>E3N1S6</accession>
<keyword evidence="2" id="KW-1185">Reference proteome</keyword>
<dbReference type="InParanoid" id="E3N1S6"/>
<evidence type="ECO:0000313" key="2">
    <source>
        <dbReference type="Proteomes" id="UP000008281"/>
    </source>
</evidence>
<dbReference type="EMBL" id="DS268510">
    <property type="protein sequence ID" value="EFO83886.1"/>
    <property type="molecule type" value="Genomic_DNA"/>
</dbReference>
<gene>
    <name evidence="1" type="ORF">CRE_14863</name>
</gene>
<dbReference type="eggNOG" id="ENOG502TJ8P">
    <property type="taxonomic scope" value="Eukaryota"/>
</dbReference>
<organism evidence="2">
    <name type="scientific">Caenorhabditis remanei</name>
    <name type="common">Caenorhabditis vulgaris</name>
    <dbReference type="NCBI Taxonomy" id="31234"/>
    <lineage>
        <taxon>Eukaryota</taxon>
        <taxon>Metazoa</taxon>
        <taxon>Ecdysozoa</taxon>
        <taxon>Nematoda</taxon>
        <taxon>Chromadorea</taxon>
        <taxon>Rhabditida</taxon>
        <taxon>Rhabditina</taxon>
        <taxon>Rhabditomorpha</taxon>
        <taxon>Rhabditoidea</taxon>
        <taxon>Rhabditidae</taxon>
        <taxon>Peloderinae</taxon>
        <taxon>Caenorhabditis</taxon>
    </lineage>
</organism>